<protein>
    <recommendedName>
        <fullName evidence="2">Lipocalin-like domain-containing protein</fullName>
    </recommendedName>
</protein>
<reference evidence="1" key="1">
    <citation type="submission" date="2018-05" db="EMBL/GenBank/DDBJ databases">
        <authorList>
            <person name="Lanie J.A."/>
            <person name="Ng W.-L."/>
            <person name="Kazmierczak K.M."/>
            <person name="Andrzejewski T.M."/>
            <person name="Davidsen T.M."/>
            <person name="Wayne K.J."/>
            <person name="Tettelin H."/>
            <person name="Glass J.I."/>
            <person name="Rusch D."/>
            <person name="Podicherti R."/>
            <person name="Tsui H.-C.T."/>
            <person name="Winkler M.E."/>
        </authorList>
    </citation>
    <scope>NUCLEOTIDE SEQUENCE</scope>
</reference>
<evidence type="ECO:0008006" key="2">
    <source>
        <dbReference type="Google" id="ProtNLM"/>
    </source>
</evidence>
<dbReference type="PROSITE" id="PS51257">
    <property type="entry name" value="PROKAR_LIPOPROTEIN"/>
    <property type="match status" value="1"/>
</dbReference>
<gene>
    <name evidence="1" type="ORF">METZ01_LOCUS395799</name>
</gene>
<dbReference type="EMBL" id="UINC01150086">
    <property type="protein sequence ID" value="SVD42945.1"/>
    <property type="molecule type" value="Genomic_DNA"/>
</dbReference>
<organism evidence="1">
    <name type="scientific">marine metagenome</name>
    <dbReference type="NCBI Taxonomy" id="408172"/>
    <lineage>
        <taxon>unclassified sequences</taxon>
        <taxon>metagenomes</taxon>
        <taxon>ecological metagenomes</taxon>
    </lineage>
</organism>
<accession>A0A382VA83</accession>
<name>A0A382VA83_9ZZZZ</name>
<evidence type="ECO:0000313" key="1">
    <source>
        <dbReference type="EMBL" id="SVD42945.1"/>
    </source>
</evidence>
<proteinExistence type="predicted"/>
<sequence>MKQIIKQLTIIITGGAMALSFGCGIDDLIDDVKDEIEDEVAFAPTSLSGKTIHGSRTQNAGFFDTPGSFTLSFINGNSFVLVDTGGTDQGTYTYTKTSSITGTVVLTETGVDGTINVVATFTSATGGTYISTASGGITGTEAGTFTLN</sequence>
<dbReference type="AlphaFoldDB" id="A0A382VA83"/>